<dbReference type="InterPro" id="IPR026341">
    <property type="entry name" value="T9SS_type_B"/>
</dbReference>
<dbReference type="InterPro" id="IPR013783">
    <property type="entry name" value="Ig-like_fold"/>
</dbReference>
<dbReference type="Pfam" id="PF18911">
    <property type="entry name" value="PKD_4"/>
    <property type="match status" value="7"/>
</dbReference>
<dbReference type="Gene3D" id="2.60.40.10">
    <property type="entry name" value="Immunoglobulins"/>
    <property type="match status" value="13"/>
</dbReference>
<reference evidence="3" key="1">
    <citation type="submission" date="2020-01" db="EMBL/GenBank/DDBJ databases">
        <authorList>
            <person name="Meier V. D."/>
            <person name="Meier V D."/>
        </authorList>
    </citation>
    <scope>NUCLEOTIDE SEQUENCE</scope>
    <source>
        <strain evidence="3">HLG_WM_MAG_10</strain>
    </source>
</reference>
<feature type="domain" description="PKD" evidence="2">
    <location>
        <begin position="967"/>
        <end position="1017"/>
    </location>
</feature>
<feature type="domain" description="PKD" evidence="2">
    <location>
        <begin position="484"/>
        <end position="515"/>
    </location>
</feature>
<evidence type="ECO:0000313" key="3">
    <source>
        <dbReference type="EMBL" id="CAA6828339.1"/>
    </source>
</evidence>
<dbReference type="InterPro" id="IPR022409">
    <property type="entry name" value="PKD/Chitinase_dom"/>
</dbReference>
<feature type="domain" description="PKD" evidence="2">
    <location>
        <begin position="107"/>
        <end position="177"/>
    </location>
</feature>
<evidence type="ECO:0000256" key="1">
    <source>
        <dbReference type="SAM" id="SignalP"/>
    </source>
</evidence>
<feature type="domain" description="PKD" evidence="2">
    <location>
        <begin position="1134"/>
        <end position="1186"/>
    </location>
</feature>
<feature type="domain" description="PKD" evidence="2">
    <location>
        <begin position="212"/>
        <end position="279"/>
    </location>
</feature>
<feature type="signal peptide" evidence="1">
    <location>
        <begin position="1"/>
        <end position="20"/>
    </location>
</feature>
<dbReference type="PANTHER" id="PTHR36842:SF1">
    <property type="entry name" value="PROTEIN TOLB"/>
    <property type="match status" value="1"/>
</dbReference>
<dbReference type="InterPro" id="IPR035986">
    <property type="entry name" value="PKD_dom_sf"/>
</dbReference>
<keyword evidence="1" id="KW-0732">Signal</keyword>
<feature type="domain" description="PKD" evidence="2">
    <location>
        <begin position="807"/>
        <end position="848"/>
    </location>
</feature>
<feature type="domain" description="PKD" evidence="2">
    <location>
        <begin position="306"/>
        <end position="329"/>
    </location>
</feature>
<proteinExistence type="predicted"/>
<dbReference type="CDD" id="cd00146">
    <property type="entry name" value="PKD"/>
    <property type="match status" value="8"/>
</dbReference>
<feature type="domain" description="PKD" evidence="2">
    <location>
        <begin position="894"/>
        <end position="926"/>
    </location>
</feature>
<dbReference type="InterPro" id="IPR000601">
    <property type="entry name" value="PKD_dom"/>
</dbReference>
<dbReference type="PANTHER" id="PTHR36842">
    <property type="entry name" value="PROTEIN TOLB HOMOLOG"/>
    <property type="match status" value="1"/>
</dbReference>
<feature type="domain" description="PKD" evidence="2">
    <location>
        <begin position="561"/>
        <end position="610"/>
    </location>
</feature>
<feature type="chain" id="PRO_5027739636" description="PKD domain-containing protein" evidence="1">
    <location>
        <begin position="21"/>
        <end position="1675"/>
    </location>
</feature>
<dbReference type="PROSITE" id="PS50093">
    <property type="entry name" value="PKD"/>
    <property type="match status" value="10"/>
</dbReference>
<gene>
    <name evidence="3" type="ORF">HELGO_WM22466</name>
</gene>
<dbReference type="NCBIfam" id="TIGR04131">
    <property type="entry name" value="Bac_Flav_CTERM"/>
    <property type="match status" value="1"/>
</dbReference>
<dbReference type="SMART" id="SM00089">
    <property type="entry name" value="PKD"/>
    <property type="match status" value="12"/>
</dbReference>
<dbReference type="SUPFAM" id="SSF49299">
    <property type="entry name" value="PKD domain"/>
    <property type="match status" value="12"/>
</dbReference>
<accession>A0A6S6U9A0</accession>
<organism evidence="3">
    <name type="scientific">uncultured Aureispira sp</name>
    <dbReference type="NCBI Taxonomy" id="1331704"/>
    <lineage>
        <taxon>Bacteria</taxon>
        <taxon>Pseudomonadati</taxon>
        <taxon>Bacteroidota</taxon>
        <taxon>Saprospiria</taxon>
        <taxon>Saprospirales</taxon>
        <taxon>Saprospiraceae</taxon>
        <taxon>Aureispira</taxon>
        <taxon>environmental samples</taxon>
    </lineage>
</organism>
<sequence>MHPKILFLLFSFFCSSLLSAQISPDFTSNFVEICAPGVVQFTDNSTANNTITQWEWKKDGVSFSNLQNPSLFFNNPGSYSICLITTDNLGNIDSLCRNNYITAYRSPSANFSVDATVGCDPLVVHFTDLSTLGDAPIQSWRWDFGDGNIDSIHLNPTHTYTTIGNFDVTLVVVDTNGCSSSILNSNLITVYPAVTANITHNAYQVQCGLPTTVNFYGNSTGSNLSYTWSLGDNNTASNQNISHAYLAAGCYSPTLVVSNGFCSATATVASCITVTEQPNAAFTLSDTTNCSLPFNINISNQSTHLTSFSWSFGDGGSSNAFNPSHSYTSYSPLDTNTYNKGVFPVILNVSNAVGCIDSDTQFVYISNLNASVDPTNLPCAPDTAYYRGNSMNISPAFSSVNWIWTLDNMLSTNGSNATAYYLDSGTYNAQVIITDNIGCIDTANKVVNIGRIPTIDSITIDTNRVCRITGINFNGYGSSYIDFWNWSFSDNSSGSGSSFLHDFQDTGTITGTLSVGFRGCLETINLDTYYILPPIAQFSYVTICDSLMVNFIDGSIGADRWHWDFGDSTTLADTSSLPNPSYLYPDTGIYFILLIVYNDSTGCVDSFRNVVQMSRPIANFSIPDSICTIGNLQPINLSQSADAYLWTAFGAVPFSVTSAEPSFEYRSPGIFPLTLTAFAPNGCFDTLRQYVYVAGLDTNIIHSVPICRPAIVTFTDSSTGVLSPIVNWQWSNGSTQNVAIAPYSFPGNAAINLQVTNDWGCTFDLVDSIEVGGAFINFTSGRDICLGSSMTAVALTNSPANGNAFRPFTYIWDFGDGTIDTTFNTVSYHTYTSAGLYDVCLDVVDMLGCVTTLCRSDWVEVYDPAPLFTADTFFSTCPPLEVNFSNLSLSGGQWSWNFGDGSVSTLENPTHIYSTSGFYDVILEITAFPGCSNIDTIPQMIQITGPTGHFISSPQNSCAPYTAEFIGTGSNIATYTWLFGNGDAQSNTTNAATDTTYYTYTQAGAYVPILVLDDGVGCQIPIQQDTIFIRNAPSPHFTADSIRCQMDSIHYQLLNSISNNTSIEWSFEGGFPSTSTQANPSIYYPDSGTFDVQVILTLDGCSDTLSRANFIQIKAPPIANFGITMPNSCAPVLVQFSDSSTSAQGNILSLSWDFGNNQTSSSSDTTLLYTQVDTFLVQLLVENNAGCKDSLLQTFSTAPSPIAQILVDTLLCLGDTLQLNAFGGQSYAWTTGLGLSDSSISNPFALPTRPSTYTVVVLDRNNCSDTASISVHINTTSFTPLPDQTICLGDSALLSLPNGINPLWSGDSLSCLACLQTVAYPSDSSRYQVAYYDPNNCLIRDSLQVQVLDLSQLTALGSDTICLGDTLQLAVSGNNNAPIQWLPNYALSNHTSPNPLAYPSVDTQYIVQIRQGACLSNDSINIYLRPSTEINTTDIAYCIGDSAQLIATGNSNNYHWSPSLSLSDSSIQNPIVTASNDQIYQVVGTGICNTDTAYTNVQVQPYPSIQIDSSMTAILGSTITLHVSSNSTPNFDWSPSIDLSCTNCPNPSWVVRQNQTFYVTATNNFGCPTLDSIHVRFISDCTSDLVFVPNAFTPDSDGYNDVLYAQSGLVEEIENFQIYNRWGTLLFETDNLLEGWDGSFKGKTLAPDVFGYFLIFRCPNTGEKMLKKGNVTILR</sequence>
<dbReference type="EMBL" id="CACVAQ010000427">
    <property type="protein sequence ID" value="CAA6828339.1"/>
    <property type="molecule type" value="Genomic_DNA"/>
</dbReference>
<feature type="domain" description="PKD" evidence="2">
    <location>
        <begin position="398"/>
        <end position="449"/>
    </location>
</feature>
<name>A0A6S6U9A0_9BACT</name>
<evidence type="ECO:0000259" key="2">
    <source>
        <dbReference type="PROSITE" id="PS50093"/>
    </source>
</evidence>
<dbReference type="Pfam" id="PF13585">
    <property type="entry name" value="CHU_C"/>
    <property type="match status" value="1"/>
</dbReference>
<protein>
    <recommendedName>
        <fullName evidence="2">PKD domain-containing protein</fullName>
    </recommendedName>
</protein>